<dbReference type="Proteomes" id="UP000007013">
    <property type="component" value="Chromosome"/>
</dbReference>
<evidence type="ECO:0000256" key="1">
    <source>
        <dbReference type="SAM" id="MobiDB-lite"/>
    </source>
</evidence>
<evidence type="ECO:0000313" key="5">
    <source>
        <dbReference type="Proteomes" id="UP000007013"/>
    </source>
</evidence>
<feature type="chain" id="PRO_5002774398" description="DUF3347 domain-containing protein" evidence="2">
    <location>
        <begin position="25"/>
        <end position="179"/>
    </location>
</feature>
<feature type="signal peptide" evidence="2">
    <location>
        <begin position="1"/>
        <end position="24"/>
    </location>
</feature>
<dbReference type="HOGENOM" id="CLU_1502039_0_0_0"/>
<evidence type="ECO:0000256" key="2">
    <source>
        <dbReference type="SAM" id="SignalP"/>
    </source>
</evidence>
<sequence length="179" mass="18047">MKTAFRLVLVVAALAAGLVERALAEAASVKLELLPAYVKIADALAADNLAAARAAATALTDYAGVAGQKQIAEQALDISKAADIAAARGRFKSLTLAIEPLAAGVDGYTVMTCAMAKADWVQASGDVKNPYFGKSMLSCGEPKKIDSASGHNHGDGSGHGCGDATSDQGHAGHGQHGCG</sequence>
<name>B1ZRN6_OPITP</name>
<keyword evidence="5" id="KW-1185">Reference proteome</keyword>
<dbReference type="eggNOG" id="COG0845">
    <property type="taxonomic scope" value="Bacteria"/>
</dbReference>
<evidence type="ECO:0000313" key="4">
    <source>
        <dbReference type="EMBL" id="ACB77684.1"/>
    </source>
</evidence>
<feature type="compositionally biased region" description="Basic and acidic residues" evidence="1">
    <location>
        <begin position="143"/>
        <end position="156"/>
    </location>
</feature>
<organism evidence="4 5">
    <name type="scientific">Opitutus terrae (strain DSM 11246 / JCM 15787 / PB90-1)</name>
    <dbReference type="NCBI Taxonomy" id="452637"/>
    <lineage>
        <taxon>Bacteria</taxon>
        <taxon>Pseudomonadati</taxon>
        <taxon>Verrucomicrobiota</taxon>
        <taxon>Opitutia</taxon>
        <taxon>Opitutales</taxon>
        <taxon>Opitutaceae</taxon>
        <taxon>Opitutus</taxon>
    </lineage>
</organism>
<accession>B1ZRN6</accession>
<keyword evidence="2" id="KW-0732">Signal</keyword>
<reference evidence="4 5" key="1">
    <citation type="journal article" date="2011" name="J. Bacteriol.">
        <title>Genome sequence of the verrucomicrobium Opitutus terrae PB90-1, an abundant inhabitant of rice paddy soil ecosystems.</title>
        <authorList>
            <person name="van Passel M.W."/>
            <person name="Kant R."/>
            <person name="Palva A."/>
            <person name="Copeland A."/>
            <person name="Lucas S."/>
            <person name="Lapidus A."/>
            <person name="Glavina del Rio T."/>
            <person name="Pitluck S."/>
            <person name="Goltsman E."/>
            <person name="Clum A."/>
            <person name="Sun H."/>
            <person name="Schmutz J."/>
            <person name="Larimer F.W."/>
            <person name="Land M.L."/>
            <person name="Hauser L."/>
            <person name="Kyrpides N."/>
            <person name="Mikhailova N."/>
            <person name="Richardson P.P."/>
            <person name="Janssen P.H."/>
            <person name="de Vos W.M."/>
            <person name="Smidt H."/>
        </authorList>
    </citation>
    <scope>NUCLEOTIDE SEQUENCE [LARGE SCALE GENOMIC DNA]</scope>
    <source>
        <strain evidence="5">DSM 11246 / JCM 15787 / PB90-1</strain>
    </source>
</reference>
<dbReference type="AlphaFoldDB" id="B1ZRN6"/>
<gene>
    <name evidence="4" type="ordered locus">Oter_4413</name>
</gene>
<evidence type="ECO:0000259" key="3">
    <source>
        <dbReference type="Pfam" id="PF11827"/>
    </source>
</evidence>
<dbReference type="InterPro" id="IPR021782">
    <property type="entry name" value="DUF3347"/>
</dbReference>
<protein>
    <recommendedName>
        <fullName evidence="3">DUF3347 domain-containing protein</fullName>
    </recommendedName>
</protein>
<feature type="domain" description="DUF3347" evidence="3">
    <location>
        <begin position="34"/>
        <end position="103"/>
    </location>
</feature>
<proteinExistence type="predicted"/>
<feature type="region of interest" description="Disordered" evidence="1">
    <location>
        <begin position="143"/>
        <end position="179"/>
    </location>
</feature>
<dbReference type="STRING" id="452637.Oter_4413"/>
<dbReference type="Pfam" id="PF11827">
    <property type="entry name" value="DUF3347"/>
    <property type="match status" value="1"/>
</dbReference>
<dbReference type="KEGG" id="ote:Oter_4413"/>
<dbReference type="EMBL" id="CP001032">
    <property type="protein sequence ID" value="ACB77684.1"/>
    <property type="molecule type" value="Genomic_DNA"/>
</dbReference>